<reference evidence="1 2" key="1">
    <citation type="journal article" date="2021" name="Elife">
        <title>Chloroplast acquisition without the gene transfer in kleptoplastic sea slugs, Plakobranchus ocellatus.</title>
        <authorList>
            <person name="Maeda T."/>
            <person name="Takahashi S."/>
            <person name="Yoshida T."/>
            <person name="Shimamura S."/>
            <person name="Takaki Y."/>
            <person name="Nagai Y."/>
            <person name="Toyoda A."/>
            <person name="Suzuki Y."/>
            <person name="Arimoto A."/>
            <person name="Ishii H."/>
            <person name="Satoh N."/>
            <person name="Nishiyama T."/>
            <person name="Hasebe M."/>
            <person name="Maruyama T."/>
            <person name="Minagawa J."/>
            <person name="Obokata J."/>
            <person name="Shigenobu S."/>
        </authorList>
    </citation>
    <scope>NUCLEOTIDE SEQUENCE [LARGE SCALE GENOMIC DNA]</scope>
</reference>
<keyword evidence="2" id="KW-1185">Reference proteome</keyword>
<evidence type="ECO:0000313" key="1">
    <source>
        <dbReference type="EMBL" id="GFR61934.1"/>
    </source>
</evidence>
<comment type="caution">
    <text evidence="1">The sequence shown here is derived from an EMBL/GenBank/DDBJ whole genome shotgun (WGS) entry which is preliminary data.</text>
</comment>
<accession>A0AAV4EM77</accession>
<sequence length="171" mass="18618">MQYIVKTLGGQSLTQTPSQTTIAQMAYELGVLCLIQLGDFLLSHSNLCLSWDATSLDGSHINEIHVTADQTQCMTIDIKALPGGTAQDYTTHVVTAVNDASATYSRYHSIPEVEVSAKMFQAMTSTVTDRATVNHVTVVKLQEALGSQLLELNCKCNVRGSFSWIHPRNSA</sequence>
<evidence type="ECO:0000313" key="2">
    <source>
        <dbReference type="Proteomes" id="UP000762676"/>
    </source>
</evidence>
<dbReference type="Proteomes" id="UP000762676">
    <property type="component" value="Unassembled WGS sequence"/>
</dbReference>
<dbReference type="EMBL" id="BMAT01003774">
    <property type="protein sequence ID" value="GFR61934.1"/>
    <property type="molecule type" value="Genomic_DNA"/>
</dbReference>
<name>A0AAV4EM77_9GAST</name>
<dbReference type="AlphaFoldDB" id="A0AAV4EM77"/>
<protein>
    <submittedName>
        <fullName evidence="1">Uncharacterized protein</fullName>
    </submittedName>
</protein>
<organism evidence="1 2">
    <name type="scientific">Elysia marginata</name>
    <dbReference type="NCBI Taxonomy" id="1093978"/>
    <lineage>
        <taxon>Eukaryota</taxon>
        <taxon>Metazoa</taxon>
        <taxon>Spiralia</taxon>
        <taxon>Lophotrochozoa</taxon>
        <taxon>Mollusca</taxon>
        <taxon>Gastropoda</taxon>
        <taxon>Heterobranchia</taxon>
        <taxon>Euthyneura</taxon>
        <taxon>Panpulmonata</taxon>
        <taxon>Sacoglossa</taxon>
        <taxon>Placobranchoidea</taxon>
        <taxon>Plakobranchidae</taxon>
        <taxon>Elysia</taxon>
    </lineage>
</organism>
<gene>
    <name evidence="1" type="ORF">ElyMa_001858200</name>
</gene>
<proteinExistence type="predicted"/>